<dbReference type="Gene3D" id="1.20.1250.20">
    <property type="entry name" value="MFS general substrate transporter like domains"/>
    <property type="match status" value="1"/>
</dbReference>
<dbReference type="GO" id="GO:0005886">
    <property type="term" value="C:plasma membrane"/>
    <property type="evidence" value="ECO:0007669"/>
    <property type="project" value="UniProtKB-SubCell"/>
</dbReference>
<evidence type="ECO:0000256" key="2">
    <source>
        <dbReference type="ARBA" id="ARBA00022448"/>
    </source>
</evidence>
<keyword evidence="6 7" id="KW-0472">Membrane</keyword>
<accession>E4ND67</accession>
<keyword evidence="4 7" id="KW-0812">Transmembrane</keyword>
<evidence type="ECO:0000256" key="5">
    <source>
        <dbReference type="ARBA" id="ARBA00022989"/>
    </source>
</evidence>
<sequence length="420" mass="42057">MNPRTVLGDRRIRYLASAQALSVLGDGCNGVAMAFAVFSLTGSAGALSAVLTARVLGLTVSLLFGGVLADRADRLRILVGSDLVRFVSQGLTAAALFGGHAGVAGLAALQLVHGLASGCFLPTYGGFVPQLVPPAALQQANASISAVSGVANVAGPALAGVLTATLGPAWALGLDSLTFLAGALLLVAGGRGTRSAAADAGGERASVLADLRAGAAEVRARPWLTAGIGYFVVNQLCVAGPLFVLGPIAAERVLGGATAWGTLLTAFSIGSVLGSLAAARLVPRRPMPAFLASSVLTVPLLLAMGAGAGLGVLVVAEVLAGAAVMFTDIVWQSTMQKHVPDETLSRVLSWDLFGYTVSRPVSMGLVGLLAQHAGTRTTFAAAAALLAASAVLTLLVPGVRSLTDRAAPAPLPPDPDRSPA</sequence>
<dbReference type="eggNOG" id="COG2814">
    <property type="taxonomic scope" value="Bacteria"/>
</dbReference>
<keyword evidence="5 7" id="KW-1133">Transmembrane helix</keyword>
<reference evidence="8 9" key="1">
    <citation type="journal article" date="2010" name="DNA Res.">
        <title>Genome sequence of Kitasatospora setae NBRC 14216T: an evolutionary snapshot of the family Streptomycetaceae.</title>
        <authorList>
            <person name="Ichikawa N."/>
            <person name="Oguchi A."/>
            <person name="Ikeda H."/>
            <person name="Ishikawa J."/>
            <person name="Kitani S."/>
            <person name="Watanabe Y."/>
            <person name="Nakamura S."/>
            <person name="Katano Y."/>
            <person name="Kishi E."/>
            <person name="Sasagawa M."/>
            <person name="Ankai A."/>
            <person name="Fukui S."/>
            <person name="Hashimoto Y."/>
            <person name="Kamata S."/>
            <person name="Otoguro M."/>
            <person name="Tanikawa S."/>
            <person name="Nihira T."/>
            <person name="Horinouchi S."/>
            <person name="Ohnishi Y."/>
            <person name="Hayakawa M."/>
            <person name="Kuzuyama T."/>
            <person name="Arisawa A."/>
            <person name="Nomoto F."/>
            <person name="Miura H."/>
            <person name="Takahashi Y."/>
            <person name="Fujita N."/>
        </authorList>
    </citation>
    <scope>NUCLEOTIDE SEQUENCE [LARGE SCALE GENOMIC DNA]</scope>
    <source>
        <strain evidence="9">ATCC 33774 / DSM 43861 / JCM 3304 / KCC A-0304 / NBRC 14216 / KM-6054</strain>
    </source>
</reference>
<feature type="transmembrane region" description="Helical" evidence="7">
    <location>
        <begin position="169"/>
        <end position="188"/>
    </location>
</feature>
<evidence type="ECO:0000256" key="7">
    <source>
        <dbReference type="SAM" id="Phobius"/>
    </source>
</evidence>
<dbReference type="AlphaFoldDB" id="E4ND67"/>
<feature type="transmembrane region" description="Helical" evidence="7">
    <location>
        <begin position="90"/>
        <end position="112"/>
    </location>
</feature>
<keyword evidence="3" id="KW-1003">Cell membrane</keyword>
<feature type="transmembrane region" description="Helical" evidence="7">
    <location>
        <begin position="262"/>
        <end position="282"/>
    </location>
</feature>
<feature type="transmembrane region" description="Helical" evidence="7">
    <location>
        <begin position="46"/>
        <end position="69"/>
    </location>
</feature>
<name>E4ND67_KITSK</name>
<keyword evidence="9" id="KW-1185">Reference proteome</keyword>
<dbReference type="PATRIC" id="fig|452652.3.peg.3345"/>
<dbReference type="PANTHER" id="PTHR23513">
    <property type="entry name" value="INTEGRAL MEMBRANE EFFLUX PROTEIN-RELATED"/>
    <property type="match status" value="1"/>
</dbReference>
<protein>
    <submittedName>
        <fullName evidence="8">Putative drug resistance protein</fullName>
    </submittedName>
</protein>
<dbReference type="PANTHER" id="PTHR23513:SF11">
    <property type="entry name" value="STAPHYLOFERRIN A TRANSPORTER"/>
    <property type="match status" value="1"/>
</dbReference>
<dbReference type="KEGG" id="ksk:KSE_33380"/>
<evidence type="ECO:0000256" key="6">
    <source>
        <dbReference type="ARBA" id="ARBA00023136"/>
    </source>
</evidence>
<dbReference type="Proteomes" id="UP000007076">
    <property type="component" value="Chromosome"/>
</dbReference>
<organism evidence="8 9">
    <name type="scientific">Kitasatospora setae (strain ATCC 33774 / DSM 43861 / JCM 3304 / KCC A-0304 / NBRC 14216 / KM-6054)</name>
    <name type="common">Streptomyces setae</name>
    <dbReference type="NCBI Taxonomy" id="452652"/>
    <lineage>
        <taxon>Bacteria</taxon>
        <taxon>Bacillati</taxon>
        <taxon>Actinomycetota</taxon>
        <taxon>Actinomycetes</taxon>
        <taxon>Kitasatosporales</taxon>
        <taxon>Streptomycetaceae</taxon>
        <taxon>Kitasatospora</taxon>
    </lineage>
</organism>
<dbReference type="SUPFAM" id="SSF103473">
    <property type="entry name" value="MFS general substrate transporter"/>
    <property type="match status" value="1"/>
</dbReference>
<feature type="transmembrane region" description="Helical" evidence="7">
    <location>
        <begin position="379"/>
        <end position="396"/>
    </location>
</feature>
<evidence type="ECO:0000256" key="3">
    <source>
        <dbReference type="ARBA" id="ARBA00022475"/>
    </source>
</evidence>
<dbReference type="Pfam" id="PF05977">
    <property type="entry name" value="MFS_3"/>
    <property type="match status" value="1"/>
</dbReference>
<keyword evidence="2" id="KW-0813">Transport</keyword>
<dbReference type="InterPro" id="IPR010290">
    <property type="entry name" value="TM_effector"/>
</dbReference>
<proteinExistence type="predicted"/>
<evidence type="ECO:0000256" key="1">
    <source>
        <dbReference type="ARBA" id="ARBA00004651"/>
    </source>
</evidence>
<dbReference type="RefSeq" id="WP_014136455.1">
    <property type="nucleotide sequence ID" value="NC_016109.1"/>
</dbReference>
<feature type="transmembrane region" description="Helical" evidence="7">
    <location>
        <begin position="20"/>
        <end position="40"/>
    </location>
</feature>
<feature type="transmembrane region" description="Helical" evidence="7">
    <location>
        <begin position="228"/>
        <end position="250"/>
    </location>
</feature>
<dbReference type="InterPro" id="IPR036259">
    <property type="entry name" value="MFS_trans_sf"/>
</dbReference>
<gene>
    <name evidence="8" type="ordered locus">KSE_33380</name>
</gene>
<evidence type="ECO:0000313" key="9">
    <source>
        <dbReference type="Proteomes" id="UP000007076"/>
    </source>
</evidence>
<feature type="transmembrane region" description="Helical" evidence="7">
    <location>
        <begin position="289"/>
        <end position="306"/>
    </location>
</feature>
<dbReference type="HOGENOM" id="CLU_034180_17_3_11"/>
<evidence type="ECO:0000313" key="8">
    <source>
        <dbReference type="EMBL" id="BAJ29148.1"/>
    </source>
</evidence>
<comment type="subcellular location">
    <subcellularLocation>
        <location evidence="1">Cell membrane</location>
        <topology evidence="1">Multi-pass membrane protein</topology>
    </subcellularLocation>
</comment>
<dbReference type="EMBL" id="AP010968">
    <property type="protein sequence ID" value="BAJ29148.1"/>
    <property type="molecule type" value="Genomic_DNA"/>
</dbReference>
<dbReference type="CDD" id="cd06173">
    <property type="entry name" value="MFS_MefA_like"/>
    <property type="match status" value="1"/>
</dbReference>
<dbReference type="STRING" id="452652.KSE_33380"/>
<evidence type="ECO:0000256" key="4">
    <source>
        <dbReference type="ARBA" id="ARBA00022692"/>
    </source>
</evidence>